<evidence type="ECO:0000313" key="3">
    <source>
        <dbReference type="Proteomes" id="UP001153954"/>
    </source>
</evidence>
<name>A0AAU9V749_EUPED</name>
<dbReference type="EMBL" id="CAKOGL010000030">
    <property type="protein sequence ID" value="CAH2107870.1"/>
    <property type="molecule type" value="Genomic_DNA"/>
</dbReference>
<protein>
    <recommendedName>
        <fullName evidence="4">Secreted protein</fullName>
    </recommendedName>
</protein>
<keyword evidence="1" id="KW-0732">Signal</keyword>
<organism evidence="2 3">
    <name type="scientific">Euphydryas editha</name>
    <name type="common">Edith's checkerspot</name>
    <dbReference type="NCBI Taxonomy" id="104508"/>
    <lineage>
        <taxon>Eukaryota</taxon>
        <taxon>Metazoa</taxon>
        <taxon>Ecdysozoa</taxon>
        <taxon>Arthropoda</taxon>
        <taxon>Hexapoda</taxon>
        <taxon>Insecta</taxon>
        <taxon>Pterygota</taxon>
        <taxon>Neoptera</taxon>
        <taxon>Endopterygota</taxon>
        <taxon>Lepidoptera</taxon>
        <taxon>Glossata</taxon>
        <taxon>Ditrysia</taxon>
        <taxon>Papilionoidea</taxon>
        <taxon>Nymphalidae</taxon>
        <taxon>Nymphalinae</taxon>
        <taxon>Euphydryas</taxon>
    </lineage>
</organism>
<evidence type="ECO:0000313" key="2">
    <source>
        <dbReference type="EMBL" id="CAH2107870.1"/>
    </source>
</evidence>
<reference evidence="2" key="1">
    <citation type="submission" date="2022-03" db="EMBL/GenBank/DDBJ databases">
        <authorList>
            <person name="Tunstrom K."/>
        </authorList>
    </citation>
    <scope>NUCLEOTIDE SEQUENCE</scope>
</reference>
<dbReference type="Proteomes" id="UP001153954">
    <property type="component" value="Unassembled WGS sequence"/>
</dbReference>
<feature type="chain" id="PRO_5043460056" description="Secreted protein" evidence="1">
    <location>
        <begin position="28"/>
        <end position="134"/>
    </location>
</feature>
<accession>A0AAU9V749</accession>
<sequence length="134" mass="15221">MFSKMREFIRITLVCACAFLLVHDVRSEEDASSEVAVESEVARTEDQNERKETKTFIPVSKIIINRSLGRLRRCECRISGFVSPNQSTIVVRCSMKGVEKGVALKRQLVAFVPRPEESFVKTIENFEVQGIVCH</sequence>
<gene>
    <name evidence="2" type="ORF">EEDITHA_LOCUS21860</name>
</gene>
<dbReference type="AlphaFoldDB" id="A0AAU9V749"/>
<keyword evidence="3" id="KW-1185">Reference proteome</keyword>
<comment type="caution">
    <text evidence="2">The sequence shown here is derived from an EMBL/GenBank/DDBJ whole genome shotgun (WGS) entry which is preliminary data.</text>
</comment>
<evidence type="ECO:0000256" key="1">
    <source>
        <dbReference type="SAM" id="SignalP"/>
    </source>
</evidence>
<evidence type="ECO:0008006" key="4">
    <source>
        <dbReference type="Google" id="ProtNLM"/>
    </source>
</evidence>
<proteinExistence type="predicted"/>
<feature type="signal peptide" evidence="1">
    <location>
        <begin position="1"/>
        <end position="27"/>
    </location>
</feature>